<accession>A0A060SY17</accession>
<keyword evidence="2 7" id="KW-0732">Signal</keyword>
<dbReference type="GO" id="GO:0018958">
    <property type="term" value="P:phenol-containing compound metabolic process"/>
    <property type="evidence" value="ECO:0007669"/>
    <property type="project" value="InterPro"/>
</dbReference>
<organism evidence="9">
    <name type="scientific">Blastobotrys adeninivorans</name>
    <name type="common">Yeast</name>
    <name type="synonym">Arxula adeninivorans</name>
    <dbReference type="NCBI Taxonomy" id="409370"/>
    <lineage>
        <taxon>Eukaryota</taxon>
        <taxon>Fungi</taxon>
        <taxon>Dikarya</taxon>
        <taxon>Ascomycota</taxon>
        <taxon>Saccharomycotina</taxon>
        <taxon>Dipodascomycetes</taxon>
        <taxon>Dipodascales</taxon>
        <taxon>Trichomonascaceae</taxon>
        <taxon>Blastobotrys</taxon>
    </lineage>
</organism>
<dbReference type="EC" id="3.1.6.1" evidence="5"/>
<dbReference type="InterPro" id="IPR017850">
    <property type="entry name" value="Alkaline_phosphatase_core_sf"/>
</dbReference>
<feature type="chain" id="PRO_5001591667" description="Arylsulfatase" evidence="7">
    <location>
        <begin position="24"/>
        <end position="579"/>
    </location>
</feature>
<evidence type="ECO:0000313" key="9">
    <source>
        <dbReference type="EMBL" id="CDP33608.1"/>
    </source>
</evidence>
<evidence type="ECO:0000256" key="7">
    <source>
        <dbReference type="SAM" id="SignalP"/>
    </source>
</evidence>
<evidence type="ECO:0000256" key="5">
    <source>
        <dbReference type="PIRNR" id="PIRNR000972"/>
    </source>
</evidence>
<proteinExistence type="inferred from homology"/>
<dbReference type="PIRSF" id="PIRSF000972">
    <property type="entry name" value="Arylsulf_plant"/>
    <property type="match status" value="1"/>
</dbReference>
<dbReference type="GO" id="GO:0008449">
    <property type="term" value="F:N-acetylglucosamine-6-sulfatase activity"/>
    <property type="evidence" value="ECO:0007669"/>
    <property type="project" value="TreeGrafter"/>
</dbReference>
<evidence type="ECO:0000256" key="3">
    <source>
        <dbReference type="ARBA" id="ARBA00022801"/>
    </source>
</evidence>
<comment type="catalytic activity">
    <reaction evidence="5">
        <text>an aryl sulfate + H2O = a phenol + sulfate + H(+)</text>
        <dbReference type="Rhea" id="RHEA:17261"/>
        <dbReference type="ChEBI" id="CHEBI:15377"/>
        <dbReference type="ChEBI" id="CHEBI:15378"/>
        <dbReference type="ChEBI" id="CHEBI:16189"/>
        <dbReference type="ChEBI" id="CHEBI:33853"/>
        <dbReference type="ChEBI" id="CHEBI:140317"/>
        <dbReference type="EC" id="3.1.6.1"/>
    </reaction>
</comment>
<name>A0A060SY17_BLAAD</name>
<keyword evidence="4" id="KW-0325">Glycoprotein</keyword>
<evidence type="ECO:0000256" key="1">
    <source>
        <dbReference type="ARBA" id="ARBA00008779"/>
    </source>
</evidence>
<dbReference type="InterPro" id="IPR012083">
    <property type="entry name" value="Arylsulfatase"/>
</dbReference>
<keyword evidence="3 5" id="KW-0378">Hydrolase</keyword>
<evidence type="ECO:0000256" key="2">
    <source>
        <dbReference type="ARBA" id="ARBA00022729"/>
    </source>
</evidence>
<sequence>MRFQVLNTLVALAGLSQYAVAAASEPTKPNILFILTDDQDRHIDSLKHMPKLQKHLVQEGTEHVSHYCTIALCCPSRVSLLRGQMAHNTNVTDVAPPYGGFPQFVANGLNDYYLPHFMAEAGYDTYYIGKIINSLTTSNYKDNFMKGWTDSEIFLDPFTYQYYNVSYSRNGAERETVVGTHSSNLIANHTSEWLTNILEDQKQQKDNGEDPTPFFFVAAPVSSHSEMDHSSGKEVVKMPQYPDRYASYFTNVTIPRTPNFNPDEPSGASWVRDLQQLGENTVDMLDEYYRARLRSLQPVDEMIETLVNQLDRAGVLDNTYIVYSSDNGFHLGHHRCGAGKGLPYESDVNVPFIIRGPGIAKNQTNYHVSGHVDLAPTFLKLAGAKPKDFFDGKAMDIFNDNGLSITSDTDDEFVQVEFWSDTIVENPFDSYYMGNNSYKALRLVSPQYNLYYSVWCTGEHELYDMSQDPYQMTNLLLEDGNRTLLGTTSERVAQRLDGLLLVLKDCKSDACRAPWSELHPDDSVNTLQDALSSEHDDFYKQLPDVRYETCLEGYILSNEGPIFEQFKQDHQSLFSDTAT</sequence>
<dbReference type="InterPro" id="IPR024607">
    <property type="entry name" value="Sulfatase_CS"/>
</dbReference>
<dbReference type="PhylomeDB" id="A0A060SY17"/>
<reference evidence="9" key="1">
    <citation type="submission" date="2014-02" db="EMBL/GenBank/DDBJ databases">
        <authorList>
            <person name="Genoscope - CEA"/>
        </authorList>
    </citation>
    <scope>NUCLEOTIDE SEQUENCE</scope>
    <source>
        <strain evidence="9">LS3</strain>
    </source>
</reference>
<evidence type="ECO:0000256" key="4">
    <source>
        <dbReference type="ARBA" id="ARBA00023180"/>
    </source>
</evidence>
<gene>
    <name evidence="9" type="ORF">GNLVRS02_ARAD1A13200g</name>
</gene>
<dbReference type="SUPFAM" id="SSF53649">
    <property type="entry name" value="Alkaline phosphatase-like"/>
    <property type="match status" value="1"/>
</dbReference>
<dbReference type="AlphaFoldDB" id="A0A060SY17"/>
<dbReference type="PROSITE" id="PS00523">
    <property type="entry name" value="SULFATASE_1"/>
    <property type="match status" value="1"/>
</dbReference>
<comment type="similarity">
    <text evidence="1 5">Belongs to the sulfatase family.</text>
</comment>
<dbReference type="Gene3D" id="3.40.720.10">
    <property type="entry name" value="Alkaline Phosphatase, subunit A"/>
    <property type="match status" value="1"/>
</dbReference>
<dbReference type="PANTHER" id="PTHR43108:SF8">
    <property type="entry name" value="SD21168P"/>
    <property type="match status" value="1"/>
</dbReference>
<dbReference type="PANTHER" id="PTHR43108">
    <property type="entry name" value="N-ACETYLGLUCOSAMINE-6-SULFATASE FAMILY MEMBER"/>
    <property type="match status" value="1"/>
</dbReference>
<dbReference type="GO" id="GO:0004065">
    <property type="term" value="F:arylsulfatase activity"/>
    <property type="evidence" value="ECO:0007669"/>
    <property type="project" value="UniProtKB-UniRule"/>
</dbReference>
<dbReference type="InterPro" id="IPR000917">
    <property type="entry name" value="Sulfatase_N"/>
</dbReference>
<comment type="PTM">
    <text evidence="6">The conversion to 3-oxoalanine (also known as C-formylglycine, FGly), of a serine or cysteine residue in prokaryotes and of a cysteine residue in eukaryotes, is critical for catalytic activity.</text>
</comment>
<dbReference type="EMBL" id="HG937691">
    <property type="protein sequence ID" value="CDP33608.1"/>
    <property type="molecule type" value="Genomic_DNA"/>
</dbReference>
<dbReference type="GO" id="GO:0005539">
    <property type="term" value="F:glycosaminoglycan binding"/>
    <property type="evidence" value="ECO:0007669"/>
    <property type="project" value="TreeGrafter"/>
</dbReference>
<feature type="signal peptide" evidence="7">
    <location>
        <begin position="1"/>
        <end position="23"/>
    </location>
</feature>
<evidence type="ECO:0000259" key="8">
    <source>
        <dbReference type="Pfam" id="PF00884"/>
    </source>
</evidence>
<dbReference type="Pfam" id="PF00884">
    <property type="entry name" value="Sulfatase"/>
    <property type="match status" value="1"/>
</dbReference>
<dbReference type="GO" id="GO:0019637">
    <property type="term" value="P:organophosphate metabolic process"/>
    <property type="evidence" value="ECO:0007669"/>
    <property type="project" value="UniProtKB-ARBA"/>
</dbReference>
<reference evidence="9" key="2">
    <citation type="submission" date="2014-06" db="EMBL/GenBank/DDBJ databases">
        <title>The complete genome of Blastobotrys (Arxula) adeninivorans LS3 - a yeast of biotechnological interest.</title>
        <authorList>
            <person name="Kunze G."/>
            <person name="Gaillardin C."/>
            <person name="Czernicka M."/>
            <person name="Durrens P."/>
            <person name="Martin T."/>
            <person name="Boer E."/>
            <person name="Gabaldon T."/>
            <person name="Cruz J."/>
            <person name="Talla E."/>
            <person name="Marck C."/>
            <person name="Goffeau A."/>
            <person name="Barbe V."/>
            <person name="Baret P."/>
            <person name="Baronian K."/>
            <person name="Beier S."/>
            <person name="Bleykasten C."/>
            <person name="Bode R."/>
            <person name="Casaregola S."/>
            <person name="Despons L."/>
            <person name="Fairhead C."/>
            <person name="Giersberg M."/>
            <person name="Gierski P."/>
            <person name="Hahnel U."/>
            <person name="Hartmann A."/>
            <person name="Jankowska D."/>
            <person name="Jubin C."/>
            <person name="Jung P."/>
            <person name="Lafontaine I."/>
            <person name="Leh-Louis V."/>
            <person name="Lemaire M."/>
            <person name="Marcet-Houben M."/>
            <person name="Mascher M."/>
            <person name="Morel G."/>
            <person name="Richard G.-F."/>
            <person name="Riechen J."/>
            <person name="Sacerdot C."/>
            <person name="Sarkar A."/>
            <person name="Savel G."/>
            <person name="Schacherer J."/>
            <person name="Sherman D."/>
            <person name="Straub M.-L."/>
            <person name="Stein N."/>
            <person name="Thierry A."/>
            <person name="Trautwein-Schult A."/>
            <person name="Westhof E."/>
            <person name="Worch S."/>
            <person name="Dujon B."/>
            <person name="Souciet J.-L."/>
            <person name="Wincker P."/>
            <person name="Scholz U."/>
            <person name="Neuveglise N."/>
        </authorList>
    </citation>
    <scope>NUCLEOTIDE SEQUENCE</scope>
    <source>
        <strain evidence="9">LS3</strain>
    </source>
</reference>
<dbReference type="CDD" id="cd16147">
    <property type="entry name" value="G6S"/>
    <property type="match status" value="1"/>
</dbReference>
<feature type="domain" description="Sulfatase N-terminal" evidence="8">
    <location>
        <begin position="29"/>
        <end position="384"/>
    </location>
</feature>
<evidence type="ECO:0000256" key="6">
    <source>
        <dbReference type="PIRSR" id="PIRSR000972-50"/>
    </source>
</evidence>
<feature type="modified residue" description="3-oxoalanine (Cys)" evidence="6">
    <location>
        <position position="73"/>
    </location>
</feature>
<protein>
    <recommendedName>
        <fullName evidence="5">Arylsulfatase</fullName>
        <shortName evidence="5">AS</shortName>
        <ecNumber evidence="5">3.1.6.1</ecNumber>
    </recommendedName>
    <alternativeName>
        <fullName evidence="5">Aryl-sulfate sulphohydrolase</fullName>
    </alternativeName>
</protein>